<comment type="caution">
    <text evidence="2">The sequence shown here is derived from an EMBL/GenBank/DDBJ whole genome shotgun (WGS) entry which is preliminary data.</text>
</comment>
<dbReference type="CDD" id="cd02440">
    <property type="entry name" value="AdoMet_MTases"/>
    <property type="match status" value="1"/>
</dbReference>
<feature type="region of interest" description="Disordered" evidence="1">
    <location>
        <begin position="371"/>
        <end position="409"/>
    </location>
</feature>
<gene>
    <name evidence="2" type="ORF">TWF102_011538</name>
</gene>
<dbReference type="InterPro" id="IPR029063">
    <property type="entry name" value="SAM-dependent_MTases_sf"/>
</dbReference>
<protein>
    <recommendedName>
        <fullName evidence="4">Methyltransferase domain-containing protein</fullName>
    </recommendedName>
</protein>
<evidence type="ECO:0000256" key="1">
    <source>
        <dbReference type="SAM" id="MobiDB-lite"/>
    </source>
</evidence>
<proteinExistence type="predicted"/>
<reference evidence="2 3" key="1">
    <citation type="submission" date="2019-06" db="EMBL/GenBank/DDBJ databases">
        <authorList>
            <person name="Palmer J.M."/>
        </authorList>
    </citation>
    <scope>NUCLEOTIDE SEQUENCE [LARGE SCALE GENOMIC DNA]</scope>
    <source>
        <strain evidence="2 3">TWF102</strain>
    </source>
</reference>
<dbReference type="SUPFAM" id="SSF53335">
    <property type="entry name" value="S-adenosyl-L-methionine-dependent methyltransferases"/>
    <property type="match status" value="1"/>
</dbReference>
<evidence type="ECO:0008006" key="4">
    <source>
        <dbReference type="Google" id="ProtNLM"/>
    </source>
</evidence>
<dbReference type="EMBL" id="WIQW01000009">
    <property type="protein sequence ID" value="KAF3108059.1"/>
    <property type="molecule type" value="Genomic_DNA"/>
</dbReference>
<dbReference type="Proteomes" id="UP000475325">
    <property type="component" value="Unassembled WGS sequence"/>
</dbReference>
<accession>A0A7C8JEN9</accession>
<evidence type="ECO:0000313" key="2">
    <source>
        <dbReference type="EMBL" id="KAF3108059.1"/>
    </source>
</evidence>
<dbReference type="AlphaFoldDB" id="A0A7C8JEN9"/>
<name>A0A7C8JEN9_ORBOL</name>
<evidence type="ECO:0000313" key="3">
    <source>
        <dbReference type="Proteomes" id="UP000475325"/>
    </source>
</evidence>
<dbReference type="Gene3D" id="3.40.50.150">
    <property type="entry name" value="Vaccinia Virus protein VP39"/>
    <property type="match status" value="1"/>
</dbReference>
<organism evidence="2 3">
    <name type="scientific">Orbilia oligospora</name>
    <name type="common">Nematode-trapping fungus</name>
    <name type="synonym">Arthrobotrys oligospora</name>
    <dbReference type="NCBI Taxonomy" id="2813651"/>
    <lineage>
        <taxon>Eukaryota</taxon>
        <taxon>Fungi</taxon>
        <taxon>Dikarya</taxon>
        <taxon>Ascomycota</taxon>
        <taxon>Pezizomycotina</taxon>
        <taxon>Orbiliomycetes</taxon>
        <taxon>Orbiliales</taxon>
        <taxon>Orbiliaceae</taxon>
        <taxon>Orbilia</taxon>
    </lineage>
</organism>
<feature type="compositionally biased region" description="Acidic residues" evidence="1">
    <location>
        <begin position="375"/>
        <end position="406"/>
    </location>
</feature>
<sequence length="433" mass="49500">MDGQLRKKNIKYIMLGVVRVINFGVRRLDGHYSQNYLISSPRVFSQIRRRNMSTTTKEPYLLNLDEEASKRLNLQHGILTRMLGGILIPEPVITRLNQIQESGRSQSYDWPACKENTYIKIADLATGTGIWLYSIRKQLEESDLKAELYGYDLHDNQFPPEDKREDVEFHKLNILDTPKFQEIGPIYHYIHARLLTSVLTKEEWKVAIDNCLEILKPGGFLHFEEIPFGELSIEKDGVPASGGVLEKLQASMKLLKRDLDCGHNIYNYLEELELWETEHSKIDLRTCDEETRQMQNVNARLGLEEFINNAIARGPEALKRLGYESKEAALERMASLGKDPGTQAYFVLHSILGKKPGGVFSLQISCGCSPPPVESDLEEAREEPEEMYVPDPDPIYDQEGKEDTEEPPLNFVVPRRGRFQVSYAVISDKPDSK</sequence>